<reference evidence="1 2" key="1">
    <citation type="submission" date="2024-06" db="EMBL/GenBank/DDBJ databases">
        <title>Sorghum-associated microbial communities from plants grown in Nebraska, USA.</title>
        <authorList>
            <person name="Schachtman D."/>
        </authorList>
    </citation>
    <scope>NUCLEOTIDE SEQUENCE [LARGE SCALE GENOMIC DNA]</scope>
    <source>
        <strain evidence="1 2">1288</strain>
    </source>
</reference>
<organism evidence="1 2">
    <name type="scientific">Sporosarcina psychrophila</name>
    <name type="common">Bacillus psychrophilus</name>
    <dbReference type="NCBI Taxonomy" id="1476"/>
    <lineage>
        <taxon>Bacteria</taxon>
        <taxon>Bacillati</taxon>
        <taxon>Bacillota</taxon>
        <taxon>Bacilli</taxon>
        <taxon>Bacillales</taxon>
        <taxon>Caryophanaceae</taxon>
        <taxon>Sporosarcina</taxon>
    </lineage>
</organism>
<evidence type="ECO:0000313" key="2">
    <source>
        <dbReference type="Proteomes" id="UP001549104"/>
    </source>
</evidence>
<gene>
    <name evidence="1" type="ORF">ABIC55_003780</name>
</gene>
<evidence type="ECO:0000313" key="1">
    <source>
        <dbReference type="EMBL" id="MET3658662.1"/>
    </source>
</evidence>
<dbReference type="EMBL" id="JBEPME010000006">
    <property type="protein sequence ID" value="MET3658662.1"/>
    <property type="molecule type" value="Genomic_DNA"/>
</dbReference>
<name>A0ABV2KC70_SPOPS</name>
<protein>
    <submittedName>
        <fullName evidence="1">Uncharacterized protein</fullName>
    </submittedName>
</protein>
<comment type="caution">
    <text evidence="1">The sequence shown here is derived from an EMBL/GenBank/DDBJ whole genome shotgun (WGS) entry which is preliminary data.</text>
</comment>
<keyword evidence="2" id="KW-1185">Reference proteome</keyword>
<sequence>MKLATYIKQHNEGKRDFAKTVIRLSDNIQYEKSYKHVEKYNIDESFPVYKYNKIIRKPILNKPIDYISVRVRSLKEVHAKYAYTLHLSKLNNYDINDEENMRMVETIHSELSAIGLAYDVYEFGKVTLDMFPRHSEILEECLKVVHSVLPEIKAERKRLFEQADNAITKVLNDILPKVDLAKSEKEIVKYINAALATRSYREFNREDGTKFINRNGKSYYVSVDNMKMKPKQFIAPKVLKIDFADLNQHQQDFAKKLLELIQTEFDEGENANFIYDKDGYIIGIKKRHFANRMGIKESNFKNLLARIQAKYQDYRNKYFG</sequence>
<accession>A0ABV2KC70</accession>
<proteinExistence type="predicted"/>
<dbReference type="RefSeq" id="WP_354314353.1">
    <property type="nucleotide sequence ID" value="NZ_JBEPME010000006.1"/>
</dbReference>
<dbReference type="Proteomes" id="UP001549104">
    <property type="component" value="Unassembled WGS sequence"/>
</dbReference>